<comment type="function">
    <text evidence="2">Antitoxin component of a type II toxin-antitoxin (TA) system.</text>
</comment>
<protein>
    <recommendedName>
        <fullName evidence="2">Antitoxin</fullName>
    </recommendedName>
</protein>
<dbReference type="EMBL" id="JBAGNM010000001">
    <property type="protein sequence ID" value="MEW6953817.1"/>
    <property type="molecule type" value="Genomic_DNA"/>
</dbReference>
<sequence>MVSRNEVTFEPGLPVTRPECTVFDLVVDDEDLSLVSGVLGDSRYLGFDYWKLQGLLEDHYGKERGRAIYHGLMENSGLLGNLAPVLSPCNQCIPCSKQMRHRPSLALNAHKVRRDMAPSSVNGYNYGHNNSKLRGATMVAVTVGLAEAKNNFSKVTAEVNRTGRPVTVLKNNKPWVVIQPASLVVKDDAVDVAVDFMDEYADVFSEFAK</sequence>
<reference evidence="3" key="1">
    <citation type="journal article" date="2002" name="Antimicrob. Agents Chemother.">
        <title>Widespread distribution of a tet W determinant among tetracycline-resistant isolates of the animal pathogen Arcanobacterium pyogenes.</title>
        <authorList>
            <person name="Billington S.J."/>
            <person name="Songer J.G."/>
            <person name="Jost B.H."/>
        </authorList>
    </citation>
    <scope>NUCLEOTIDE SEQUENCE</scope>
    <source>
        <strain evidence="3">BBR1</strain>
    </source>
</reference>
<evidence type="ECO:0000256" key="2">
    <source>
        <dbReference type="RuleBase" id="RU362080"/>
    </source>
</evidence>
<evidence type="ECO:0000313" key="5">
    <source>
        <dbReference type="Proteomes" id="UP001555100"/>
    </source>
</evidence>
<name>Q1M2Q0_9ACTO</name>
<evidence type="ECO:0000313" key="4">
    <source>
        <dbReference type="EMBL" id="MEW6953817.1"/>
    </source>
</evidence>
<dbReference type="Proteomes" id="UP001555100">
    <property type="component" value="Unassembled WGS sequence"/>
</dbReference>
<keyword evidence="5" id="KW-1185">Reference proteome</keyword>
<dbReference type="InterPro" id="IPR006442">
    <property type="entry name" value="Antitoxin_Phd/YefM"/>
</dbReference>
<dbReference type="AlphaFoldDB" id="Q1M2Q0"/>
<evidence type="ECO:0000256" key="1">
    <source>
        <dbReference type="ARBA" id="ARBA00009981"/>
    </source>
</evidence>
<dbReference type="NCBIfam" id="TIGR01552">
    <property type="entry name" value="phd_fam"/>
    <property type="match status" value="1"/>
</dbReference>
<organism evidence="3">
    <name type="scientific">Trueperella pyogenes</name>
    <dbReference type="NCBI Taxonomy" id="1661"/>
    <lineage>
        <taxon>Bacteria</taxon>
        <taxon>Bacillati</taxon>
        <taxon>Actinomycetota</taxon>
        <taxon>Actinomycetes</taxon>
        <taxon>Actinomycetales</taxon>
        <taxon>Actinomycetaceae</taxon>
        <taxon>Trueperella</taxon>
    </lineage>
</organism>
<reference evidence="3" key="2">
    <citation type="submission" date="2006-04" db="EMBL/GenBank/DDBJ databases">
        <title>Multiple genetic elements carry the tetracycline resistance gene, tet(W), in the animal pathogen, Arcanobacterium pyogenes.</title>
        <authorList>
            <person name="Billington S.J."/>
            <person name="Jost B.H."/>
        </authorList>
    </citation>
    <scope>NUCLEOTIDE SEQUENCE</scope>
    <source>
        <strain evidence="3">BBR1</strain>
    </source>
</reference>
<reference evidence="4 5" key="3">
    <citation type="submission" date="2024-01" db="EMBL/GenBank/DDBJ databases">
        <title>Genomic analysis and antimicrobial resistance profiles of Trueperella pyogenes isolated from domestic and wild animals.</title>
        <authorList>
            <person name="Magossi G."/>
            <person name="Gzyl K.E."/>
            <person name="Holman D.B."/>
            <person name="Amat S."/>
        </authorList>
    </citation>
    <scope>NUCLEOTIDE SEQUENCE [LARGE SCALE GENOMIC DNA]</scope>
    <source>
        <strain evidence="4 5">1494</strain>
    </source>
</reference>
<gene>
    <name evidence="4" type="ORF">V3M73_02095</name>
</gene>
<dbReference type="InterPro" id="IPR036165">
    <property type="entry name" value="YefM-like_sf"/>
</dbReference>
<dbReference type="RefSeq" id="WP_235172810.1">
    <property type="nucleotide sequence ID" value="NZ_CP007519.1"/>
</dbReference>
<proteinExistence type="inferred from homology"/>
<accession>Q1M2Q0</accession>
<comment type="similarity">
    <text evidence="1 2">Belongs to the phD/YefM antitoxin family.</text>
</comment>
<evidence type="ECO:0000313" key="3">
    <source>
        <dbReference type="EMBL" id="ABF14365.1"/>
    </source>
</evidence>
<dbReference type="Pfam" id="PF02604">
    <property type="entry name" value="PhdYeFM_antitox"/>
    <property type="match status" value="1"/>
</dbReference>
<dbReference type="EMBL" id="AY049983">
    <property type="protein sequence ID" value="ABF14365.1"/>
    <property type="molecule type" value="Genomic_DNA"/>
</dbReference>
<dbReference type="SUPFAM" id="SSF143120">
    <property type="entry name" value="YefM-like"/>
    <property type="match status" value="1"/>
</dbReference>
<dbReference type="Gene3D" id="3.40.1620.10">
    <property type="entry name" value="YefM-like domain"/>
    <property type="match status" value="1"/>
</dbReference>